<reference evidence="6 7" key="1">
    <citation type="submission" date="2020-06" db="EMBL/GenBank/DDBJ databases">
        <title>Nonomuraea sp. SMC257, a novel actinomycete isolated from soil.</title>
        <authorList>
            <person name="Chanama M."/>
        </authorList>
    </citation>
    <scope>NUCLEOTIDE SEQUENCE [LARGE SCALE GENOMIC DNA]</scope>
    <source>
        <strain evidence="6 7">SMC257</strain>
    </source>
</reference>
<dbReference type="GO" id="GO:0003700">
    <property type="term" value="F:DNA-binding transcription factor activity"/>
    <property type="evidence" value="ECO:0007669"/>
    <property type="project" value="TreeGrafter"/>
</dbReference>
<dbReference type="Proteomes" id="UP000586042">
    <property type="component" value="Unassembled WGS sequence"/>
</dbReference>
<dbReference type="EMBL" id="JABWGN010000001">
    <property type="protein sequence ID" value="NUW29849.1"/>
    <property type="molecule type" value="Genomic_DNA"/>
</dbReference>
<dbReference type="InterPro" id="IPR050109">
    <property type="entry name" value="HTH-type_TetR-like_transc_reg"/>
</dbReference>
<evidence type="ECO:0000256" key="1">
    <source>
        <dbReference type="ARBA" id="ARBA00023015"/>
    </source>
</evidence>
<accession>A0A7Y6I1L0</accession>
<comment type="caution">
    <text evidence="6">The sequence shown here is derived from an EMBL/GenBank/DDBJ whole genome shotgun (WGS) entry which is preliminary data.</text>
</comment>
<evidence type="ECO:0000256" key="4">
    <source>
        <dbReference type="PROSITE-ProRule" id="PRU00335"/>
    </source>
</evidence>
<feature type="DNA-binding region" description="H-T-H motif" evidence="4">
    <location>
        <begin position="34"/>
        <end position="53"/>
    </location>
</feature>
<dbReference type="PROSITE" id="PS50977">
    <property type="entry name" value="HTH_TETR_2"/>
    <property type="match status" value="1"/>
</dbReference>
<evidence type="ECO:0000256" key="3">
    <source>
        <dbReference type="ARBA" id="ARBA00023163"/>
    </source>
</evidence>
<keyword evidence="1" id="KW-0805">Transcription regulation</keyword>
<gene>
    <name evidence="6" type="ORF">HTZ77_00155</name>
</gene>
<organism evidence="6 7">
    <name type="scientific">Nonomuraea montanisoli</name>
    <dbReference type="NCBI Taxonomy" id="2741721"/>
    <lineage>
        <taxon>Bacteria</taxon>
        <taxon>Bacillati</taxon>
        <taxon>Actinomycetota</taxon>
        <taxon>Actinomycetes</taxon>
        <taxon>Streptosporangiales</taxon>
        <taxon>Streptosporangiaceae</taxon>
        <taxon>Nonomuraea</taxon>
    </lineage>
</organism>
<dbReference type="Gene3D" id="1.10.10.60">
    <property type="entry name" value="Homeodomain-like"/>
    <property type="match status" value="1"/>
</dbReference>
<dbReference type="InterPro" id="IPR009057">
    <property type="entry name" value="Homeodomain-like_sf"/>
</dbReference>
<dbReference type="PRINTS" id="PR00455">
    <property type="entry name" value="HTHTETR"/>
</dbReference>
<evidence type="ECO:0000313" key="6">
    <source>
        <dbReference type="EMBL" id="NUW29849.1"/>
    </source>
</evidence>
<dbReference type="GO" id="GO:0000976">
    <property type="term" value="F:transcription cis-regulatory region binding"/>
    <property type="evidence" value="ECO:0007669"/>
    <property type="project" value="TreeGrafter"/>
</dbReference>
<keyword evidence="7" id="KW-1185">Reference proteome</keyword>
<dbReference type="PANTHER" id="PTHR30055">
    <property type="entry name" value="HTH-TYPE TRANSCRIPTIONAL REGULATOR RUTR"/>
    <property type="match status" value="1"/>
</dbReference>
<feature type="domain" description="HTH tetR-type" evidence="5">
    <location>
        <begin position="11"/>
        <end position="71"/>
    </location>
</feature>
<keyword evidence="2 4" id="KW-0238">DNA-binding</keyword>
<sequence>MELGLRETKKLQTQRQLWHAAVGMFVERGFDNVSVAEIAAAVQVSKKTVFNYFPTKEDIVIAPMEAHVDDAAQVVRERAPGETVVAALRRHFLDLLARHDASVGLNDKPAVLDVQRLIRTTSSLTIRVFAFHQRAQELLARELAVQSGHDDVTARVAAAQIGSTRNALIAENLRRLLAGEPSDAVYPDARADAERAFDLLEHGLGDYCGRTEGTA</sequence>
<dbReference type="PANTHER" id="PTHR30055:SF234">
    <property type="entry name" value="HTH-TYPE TRANSCRIPTIONAL REGULATOR BETI"/>
    <property type="match status" value="1"/>
</dbReference>
<dbReference type="SUPFAM" id="SSF46689">
    <property type="entry name" value="Homeodomain-like"/>
    <property type="match status" value="1"/>
</dbReference>
<evidence type="ECO:0000259" key="5">
    <source>
        <dbReference type="PROSITE" id="PS50977"/>
    </source>
</evidence>
<protein>
    <submittedName>
        <fullName evidence="6">TetR family transcriptional regulator</fullName>
    </submittedName>
</protein>
<evidence type="ECO:0000256" key="2">
    <source>
        <dbReference type="ARBA" id="ARBA00023125"/>
    </source>
</evidence>
<dbReference type="InterPro" id="IPR001647">
    <property type="entry name" value="HTH_TetR"/>
</dbReference>
<proteinExistence type="predicted"/>
<name>A0A7Y6I1L0_9ACTN</name>
<evidence type="ECO:0000313" key="7">
    <source>
        <dbReference type="Proteomes" id="UP000586042"/>
    </source>
</evidence>
<dbReference type="Pfam" id="PF00440">
    <property type="entry name" value="TetR_N"/>
    <property type="match status" value="1"/>
</dbReference>
<keyword evidence="3" id="KW-0804">Transcription</keyword>
<dbReference type="RefSeq" id="WP_175587355.1">
    <property type="nucleotide sequence ID" value="NZ_JABWGN010000001.1"/>
</dbReference>
<dbReference type="Gene3D" id="1.10.357.10">
    <property type="entry name" value="Tetracycline Repressor, domain 2"/>
    <property type="match status" value="1"/>
</dbReference>
<dbReference type="AlphaFoldDB" id="A0A7Y6I1L0"/>